<evidence type="ECO:0000256" key="8">
    <source>
        <dbReference type="RuleBase" id="RU361215"/>
    </source>
</evidence>
<evidence type="ECO:0000256" key="7">
    <source>
        <dbReference type="PROSITE-ProRule" id="PRU01393"/>
    </source>
</evidence>
<evidence type="ECO:0000256" key="3">
    <source>
        <dbReference type="ARBA" id="ARBA00022670"/>
    </source>
</evidence>
<dbReference type="GO" id="GO:0016579">
    <property type="term" value="P:protein deubiquitination"/>
    <property type="evidence" value="ECO:0007669"/>
    <property type="project" value="TreeGrafter"/>
</dbReference>
<keyword evidence="5 7" id="KW-0378">Hydrolase</keyword>
<feature type="active site" description="Proton donor" evidence="7">
    <location>
        <position position="163"/>
    </location>
</feature>
<dbReference type="InterPro" id="IPR038765">
    <property type="entry name" value="Papain-like_cys_pep_sf"/>
</dbReference>
<dbReference type="Gene3D" id="3.40.532.10">
    <property type="entry name" value="Peptidase C12, ubiquitin carboxyl-terminal hydrolase"/>
    <property type="match status" value="1"/>
</dbReference>
<dbReference type="Pfam" id="PF01088">
    <property type="entry name" value="Peptidase_C12"/>
    <property type="match status" value="1"/>
</dbReference>
<dbReference type="PANTHER" id="PTHR10589">
    <property type="entry name" value="UBIQUITIN CARBOXYL-TERMINAL HYDROLASE"/>
    <property type="match status" value="1"/>
</dbReference>
<accession>A0AB34IM87</accession>
<dbReference type="InterPro" id="IPR001578">
    <property type="entry name" value="Peptidase_C12_UCH"/>
</dbReference>
<protein>
    <recommendedName>
        <fullName evidence="8">Ubiquitin carboxyl-terminal hydrolase</fullName>
        <ecNumber evidence="8">3.4.19.12</ecNumber>
    </recommendedName>
</protein>
<keyword evidence="11" id="KW-1185">Reference proteome</keyword>
<dbReference type="Proteomes" id="UP001515480">
    <property type="component" value="Unassembled WGS sequence"/>
</dbReference>
<dbReference type="AlphaFoldDB" id="A0AB34IM87"/>
<keyword evidence="6 7" id="KW-0788">Thiol protease</keyword>
<dbReference type="GO" id="GO:0006511">
    <property type="term" value="P:ubiquitin-dependent protein catabolic process"/>
    <property type="evidence" value="ECO:0007669"/>
    <property type="project" value="UniProtKB-UniRule"/>
</dbReference>
<dbReference type="GO" id="GO:0004843">
    <property type="term" value="F:cysteine-type deubiquitinase activity"/>
    <property type="evidence" value="ECO:0007669"/>
    <property type="project" value="UniProtKB-UniRule"/>
</dbReference>
<evidence type="ECO:0000259" key="9">
    <source>
        <dbReference type="PROSITE" id="PS52048"/>
    </source>
</evidence>
<comment type="similarity">
    <text evidence="2 7 8">Belongs to the peptidase C12 family.</text>
</comment>
<keyword evidence="3 7" id="KW-0645">Protease</keyword>
<feature type="site" description="Transition state stabilizer" evidence="7">
    <location>
        <position position="80"/>
    </location>
</feature>
<proteinExistence type="inferred from homology"/>
<evidence type="ECO:0000256" key="5">
    <source>
        <dbReference type="ARBA" id="ARBA00022801"/>
    </source>
</evidence>
<evidence type="ECO:0000256" key="4">
    <source>
        <dbReference type="ARBA" id="ARBA00022786"/>
    </source>
</evidence>
<name>A0AB34IM87_PRYPA</name>
<dbReference type="GO" id="GO:0005737">
    <property type="term" value="C:cytoplasm"/>
    <property type="evidence" value="ECO:0007669"/>
    <property type="project" value="TreeGrafter"/>
</dbReference>
<dbReference type="PANTHER" id="PTHR10589:SF17">
    <property type="entry name" value="UBIQUITIN CARBOXYL-TERMINAL HYDROLASE"/>
    <property type="match status" value="1"/>
</dbReference>
<gene>
    <name evidence="10" type="ORF">AB1Y20_011212</name>
</gene>
<evidence type="ECO:0000313" key="11">
    <source>
        <dbReference type="Proteomes" id="UP001515480"/>
    </source>
</evidence>
<evidence type="ECO:0000256" key="2">
    <source>
        <dbReference type="ARBA" id="ARBA00009326"/>
    </source>
</evidence>
<evidence type="ECO:0000313" key="10">
    <source>
        <dbReference type="EMBL" id="KAL1503150.1"/>
    </source>
</evidence>
<comment type="catalytic activity">
    <reaction evidence="1 7 8">
        <text>Thiol-dependent hydrolysis of ester, thioester, amide, peptide and isopeptide bonds formed by the C-terminal Gly of ubiquitin (a 76-residue protein attached to proteins as an intracellular targeting signal).</text>
        <dbReference type="EC" id="3.4.19.12"/>
    </reaction>
</comment>
<organism evidence="10 11">
    <name type="scientific">Prymnesium parvum</name>
    <name type="common">Toxic golden alga</name>
    <dbReference type="NCBI Taxonomy" id="97485"/>
    <lineage>
        <taxon>Eukaryota</taxon>
        <taxon>Haptista</taxon>
        <taxon>Haptophyta</taxon>
        <taxon>Prymnesiophyceae</taxon>
        <taxon>Prymnesiales</taxon>
        <taxon>Prymnesiaceae</taxon>
        <taxon>Prymnesium</taxon>
    </lineage>
</organism>
<sequence>MASFHWPPLESNPEIFSEYMHSCGLPSSWAFGEVFGFDEELLAFLPQPVIGVIANVERLNKQEEKLRGAIDTPVDYYMKQTGTLDNACGVIACLHAIYNNLQHIGALSEDSVLATHLAATAGMTPEERAAALEANTAFQQIHKEHAAQGGSAVPQEQSEVKCHFIAFVLCQGRLIELDGTKNGPLVIAEECNDVLRGTISVIQQRLAAGEYSERLSIMTLNANQV</sequence>
<feature type="domain" description="UCH catalytic" evidence="9">
    <location>
        <begin position="5"/>
        <end position="222"/>
    </location>
</feature>
<dbReference type="SUPFAM" id="SSF54001">
    <property type="entry name" value="Cysteine proteinases"/>
    <property type="match status" value="1"/>
</dbReference>
<feature type="site" description="Important for enzyme activity" evidence="7">
    <location>
        <position position="178"/>
    </location>
</feature>
<dbReference type="EC" id="3.4.19.12" evidence="8"/>
<dbReference type="InterPro" id="IPR036959">
    <property type="entry name" value="Peptidase_C12_UCH_sf"/>
</dbReference>
<evidence type="ECO:0000256" key="1">
    <source>
        <dbReference type="ARBA" id="ARBA00000707"/>
    </source>
</evidence>
<keyword evidence="4 7" id="KW-0833">Ubl conjugation pathway</keyword>
<dbReference type="PRINTS" id="PR00707">
    <property type="entry name" value="UBCTHYDRLASE"/>
</dbReference>
<dbReference type="EMBL" id="JBGBPQ010000022">
    <property type="protein sequence ID" value="KAL1503150.1"/>
    <property type="molecule type" value="Genomic_DNA"/>
</dbReference>
<dbReference type="PROSITE" id="PS52048">
    <property type="entry name" value="UCH_DOMAIN"/>
    <property type="match status" value="1"/>
</dbReference>
<evidence type="ECO:0000256" key="6">
    <source>
        <dbReference type="ARBA" id="ARBA00022807"/>
    </source>
</evidence>
<reference evidence="10 11" key="1">
    <citation type="journal article" date="2024" name="Science">
        <title>Giant polyketide synthase enzymes in the biosynthesis of giant marine polyether toxins.</title>
        <authorList>
            <person name="Fallon T.R."/>
            <person name="Shende V.V."/>
            <person name="Wierzbicki I.H."/>
            <person name="Pendleton A.L."/>
            <person name="Watervoot N.F."/>
            <person name="Auber R.P."/>
            <person name="Gonzalez D.J."/>
            <person name="Wisecaver J.H."/>
            <person name="Moore B.S."/>
        </authorList>
    </citation>
    <scope>NUCLEOTIDE SEQUENCE [LARGE SCALE GENOMIC DNA]</scope>
    <source>
        <strain evidence="10 11">12B1</strain>
    </source>
</reference>
<feature type="active site" description="Nucleophile" evidence="7">
    <location>
        <position position="88"/>
    </location>
</feature>
<comment type="caution">
    <text evidence="10">The sequence shown here is derived from an EMBL/GenBank/DDBJ whole genome shotgun (WGS) entry which is preliminary data.</text>
</comment>